<evidence type="ECO:0000313" key="2">
    <source>
        <dbReference type="Proteomes" id="UP000249936"/>
    </source>
</evidence>
<dbReference type="Proteomes" id="UP000249936">
    <property type="component" value="Unassembled WGS sequence"/>
</dbReference>
<sequence length="57" mass="6359">MQDNDDLTFMTQTTLSLDDTAETIAALKEKYPAIQGPHKKRYLLCDNQSSRSGARIG</sequence>
<proteinExistence type="predicted"/>
<organism evidence="1 2">
    <name type="scientific">Haemophilus influenzae</name>
    <dbReference type="NCBI Taxonomy" id="727"/>
    <lineage>
        <taxon>Bacteria</taxon>
        <taxon>Pseudomonadati</taxon>
        <taxon>Pseudomonadota</taxon>
        <taxon>Gammaproteobacteria</taxon>
        <taxon>Pasteurellales</taxon>
        <taxon>Pasteurellaceae</taxon>
        <taxon>Haemophilus</taxon>
    </lineage>
</organism>
<dbReference type="EC" id="1.17.7.4" evidence="1"/>
<evidence type="ECO:0000313" key="1">
    <source>
        <dbReference type="EMBL" id="SPX42390.1"/>
    </source>
</evidence>
<reference evidence="1 2" key="1">
    <citation type="submission" date="2018-06" db="EMBL/GenBank/DDBJ databases">
        <authorList>
            <consortium name="Pathogen Informatics"/>
            <person name="Doyle S."/>
        </authorList>
    </citation>
    <scope>NUCLEOTIDE SEQUENCE [LARGE SCALE GENOMIC DNA]</scope>
    <source>
        <strain evidence="1 2">NCTC11872</strain>
    </source>
</reference>
<dbReference type="EMBL" id="UASK01000006">
    <property type="protein sequence ID" value="SPX42390.1"/>
    <property type="molecule type" value="Genomic_DNA"/>
</dbReference>
<gene>
    <name evidence="1" type="primary">ispH_3</name>
    <name evidence="1" type="ORF">NCTC11872_02021</name>
</gene>
<dbReference type="AlphaFoldDB" id="A0A2X1PPZ6"/>
<keyword evidence="1" id="KW-0560">Oxidoreductase</keyword>
<accession>A0A2X1PPZ6</accession>
<protein>
    <submittedName>
        <fullName evidence="1">1-hydroxy-2-methyl-2-(E)-butenyl 4-diphosphate reductase, 4Fe-4S protein</fullName>
        <ecNumber evidence="1">1.17.7.4</ecNumber>
    </submittedName>
</protein>
<dbReference type="GO" id="GO:0051745">
    <property type="term" value="F:4-hydroxy-3-methylbut-2-enyl diphosphate reductase activity"/>
    <property type="evidence" value="ECO:0007669"/>
    <property type="project" value="UniProtKB-EC"/>
</dbReference>
<dbReference type="Gene3D" id="3.40.1010.20">
    <property type="entry name" value="4-hydroxy-3-methylbut-2-enyl diphosphate reductase, catalytic domain"/>
    <property type="match status" value="1"/>
</dbReference>
<name>A0A2X1PPZ6_HAEIF</name>